<reference evidence="2 3" key="1">
    <citation type="journal article" date="2016" name="PLoS ONE">
        <title>Complete Genome Sequence and Comparative Genomics of a Novel Myxobacterium Myxococcus hansupus.</title>
        <authorList>
            <person name="Sharma G."/>
            <person name="Narwani T."/>
            <person name="Subramanian S."/>
        </authorList>
    </citation>
    <scope>NUCLEOTIDE SEQUENCE [LARGE SCALE GENOMIC DNA]</scope>
    <source>
        <strain evidence="3">mixupus</strain>
    </source>
</reference>
<evidence type="ECO:0000313" key="3">
    <source>
        <dbReference type="Proteomes" id="UP000009026"/>
    </source>
</evidence>
<name>A0A0H4WPU4_9BACT</name>
<accession>A0A0H4WPU4</accession>
<dbReference type="eggNOG" id="COG2267">
    <property type="taxonomic scope" value="Bacteria"/>
</dbReference>
<dbReference type="RefSeq" id="WP_002636968.1">
    <property type="nucleotide sequence ID" value="NZ_CP012109.1"/>
</dbReference>
<dbReference type="OrthoDB" id="9814966at2"/>
<dbReference type="SUPFAM" id="SSF53474">
    <property type="entry name" value="alpha/beta-Hydrolases"/>
    <property type="match status" value="1"/>
</dbReference>
<dbReference type="PATRIC" id="fig|1297742.4.peg.508"/>
<keyword evidence="3" id="KW-1185">Reference proteome</keyword>
<organism evidence="2 3">
    <name type="scientific">Pseudomyxococcus hansupus</name>
    <dbReference type="NCBI Taxonomy" id="1297742"/>
    <lineage>
        <taxon>Bacteria</taxon>
        <taxon>Pseudomonadati</taxon>
        <taxon>Myxococcota</taxon>
        <taxon>Myxococcia</taxon>
        <taxon>Myxococcales</taxon>
        <taxon>Cystobacterineae</taxon>
        <taxon>Myxococcaceae</taxon>
        <taxon>Pseudomyxococcus</taxon>
    </lineage>
</organism>
<protein>
    <submittedName>
        <fullName evidence="2">Salicylate esterase</fullName>
    </submittedName>
</protein>
<dbReference type="Gene3D" id="3.40.50.1820">
    <property type="entry name" value="alpha/beta hydrolase"/>
    <property type="match status" value="1"/>
</dbReference>
<gene>
    <name evidence="2" type="ORF">A176_000500</name>
</gene>
<dbReference type="KEGG" id="mym:A176_000500"/>
<dbReference type="PANTHER" id="PTHR37017:SF11">
    <property type="entry name" value="ESTERASE_LIPASE_THIOESTERASE DOMAIN-CONTAINING PROTEIN"/>
    <property type="match status" value="1"/>
</dbReference>
<evidence type="ECO:0000259" key="1">
    <source>
        <dbReference type="Pfam" id="PF12697"/>
    </source>
</evidence>
<proteinExistence type="predicted"/>
<dbReference type="STRING" id="1297742.A176_000500"/>
<dbReference type="AlphaFoldDB" id="A0A0H4WPU4"/>
<dbReference type="Proteomes" id="UP000009026">
    <property type="component" value="Chromosome"/>
</dbReference>
<dbReference type="Pfam" id="PF12697">
    <property type="entry name" value="Abhydrolase_6"/>
    <property type="match status" value="1"/>
</dbReference>
<sequence>MNRRDLMKSALVGAGALPLRGALAAAPERSKRPRRAFLLVHGAWHNALHWTRVAEALAARGHQVVAIDLPGHGLNARFPSAYVSGNAAGFGEERSPQAEVTLEDCAAAVVTALEKLRRGAGGTRPVLVGHSVGGAVITRAGELAPQLVERLVYLTAYCPLRLGSAGGYGALPEAHTGYGETLFIGDPAKLGAVRINPRGAPAYLEALREAYYQDVASTDFLPFALTLTPDLPLSLWTSKVGATKERWGRVPRSYIRCAQDRAIAPALQDLMIREANAFTPGNAFTVETLEASHSPFASQPEKLAALLDGLR</sequence>
<dbReference type="PANTHER" id="PTHR37017">
    <property type="entry name" value="AB HYDROLASE-1 DOMAIN-CONTAINING PROTEIN-RELATED"/>
    <property type="match status" value="1"/>
</dbReference>
<dbReference type="InterPro" id="IPR000073">
    <property type="entry name" value="AB_hydrolase_1"/>
</dbReference>
<dbReference type="EMBL" id="CP012109">
    <property type="protein sequence ID" value="AKQ63588.1"/>
    <property type="molecule type" value="Genomic_DNA"/>
</dbReference>
<evidence type="ECO:0000313" key="2">
    <source>
        <dbReference type="EMBL" id="AKQ63588.1"/>
    </source>
</evidence>
<dbReference type="InterPro" id="IPR052897">
    <property type="entry name" value="Sec-Metab_Biosynth_Hydrolase"/>
</dbReference>
<feature type="domain" description="AB hydrolase-1" evidence="1">
    <location>
        <begin position="37"/>
        <end position="305"/>
    </location>
</feature>
<dbReference type="InterPro" id="IPR029058">
    <property type="entry name" value="AB_hydrolase_fold"/>
</dbReference>